<keyword evidence="4" id="KW-0539">Nucleus</keyword>
<name>A0A1V6QHK4_9EURO</name>
<accession>A0A1V6QHK4</accession>
<protein>
    <recommendedName>
        <fullName evidence="7">Homologous-pairing protein 2 winged helix domain-containing protein</fullName>
    </recommendedName>
</protein>
<gene>
    <name evidence="8" type="ORF">PENANT_c003G10707</name>
</gene>
<dbReference type="STRING" id="416450.A0A1V6QHK4"/>
<dbReference type="GO" id="GO:0007129">
    <property type="term" value="P:homologous chromosome pairing at meiosis"/>
    <property type="evidence" value="ECO:0007669"/>
    <property type="project" value="TreeGrafter"/>
</dbReference>
<dbReference type="GO" id="GO:0010774">
    <property type="term" value="P:meiotic strand invasion involved in reciprocal meiotic recombination"/>
    <property type="evidence" value="ECO:0007669"/>
    <property type="project" value="TreeGrafter"/>
</dbReference>
<sequence length="214" mass="24266">MAPRKGNPNATAGQEDASIVRDYLRQQNRPYSATDISANLHNKVTKTQAIKILRDLHEKKEIEGQTSGKQTVYHALQDPSYTAAPQAAAALSRDIANHQNQLEVFKTNEKKARAALTALRAKPRVSDLRQDIARLESEQEAIQARLASRHEDDTVSISPAERAKLETEWKQWQRQVRIRRRICRELWGRCSEVLPKNVTAPELWESLGLEGTLQ</sequence>
<keyword evidence="9" id="KW-1185">Reference proteome</keyword>
<feature type="domain" description="Homologous-pairing protein 2 winged helix" evidence="7">
    <location>
        <begin position="15"/>
        <end position="74"/>
    </location>
</feature>
<dbReference type="GO" id="GO:0003690">
    <property type="term" value="F:double-stranded DNA binding"/>
    <property type="evidence" value="ECO:0007669"/>
    <property type="project" value="TreeGrafter"/>
</dbReference>
<dbReference type="GO" id="GO:0000709">
    <property type="term" value="P:meiotic joint molecule formation"/>
    <property type="evidence" value="ECO:0007669"/>
    <property type="project" value="TreeGrafter"/>
</dbReference>
<keyword evidence="5" id="KW-0469">Meiosis</keyword>
<evidence type="ECO:0000256" key="6">
    <source>
        <dbReference type="SAM" id="Coils"/>
    </source>
</evidence>
<keyword evidence="6" id="KW-0175">Coiled coil</keyword>
<dbReference type="GO" id="GO:0000794">
    <property type="term" value="C:condensed nuclear chromosome"/>
    <property type="evidence" value="ECO:0007669"/>
    <property type="project" value="TreeGrafter"/>
</dbReference>
<dbReference type="Gene3D" id="1.10.10.10">
    <property type="entry name" value="Winged helix-like DNA-binding domain superfamily/Winged helix DNA-binding domain"/>
    <property type="match status" value="1"/>
</dbReference>
<evidence type="ECO:0000256" key="1">
    <source>
        <dbReference type="ARBA" id="ARBA00004123"/>
    </source>
</evidence>
<comment type="caution">
    <text evidence="8">The sequence shown here is derived from an EMBL/GenBank/DDBJ whole genome shotgun (WGS) entry which is preliminary data.</text>
</comment>
<dbReference type="Pfam" id="PF07106">
    <property type="entry name" value="WHD_TBPIP"/>
    <property type="match status" value="1"/>
</dbReference>
<dbReference type="GO" id="GO:0120231">
    <property type="term" value="C:DNA recombinase auxiliary factor complex"/>
    <property type="evidence" value="ECO:0007669"/>
    <property type="project" value="TreeGrafter"/>
</dbReference>
<dbReference type="AlphaFoldDB" id="A0A1V6QHK4"/>
<dbReference type="PANTHER" id="PTHR15938">
    <property type="entry name" value="TBP-1 INTERACTING PROTEIN"/>
    <property type="match status" value="1"/>
</dbReference>
<proteinExistence type="inferred from homology"/>
<comment type="similarity">
    <text evidence="2">Belongs to the HOP2 family.</text>
</comment>
<evidence type="ECO:0000313" key="9">
    <source>
        <dbReference type="Proteomes" id="UP000191672"/>
    </source>
</evidence>
<evidence type="ECO:0000256" key="5">
    <source>
        <dbReference type="ARBA" id="ARBA00023254"/>
    </source>
</evidence>
<comment type="subcellular location">
    <subcellularLocation>
        <location evidence="1">Nucleus</location>
    </subcellularLocation>
</comment>
<dbReference type="InterPro" id="IPR036388">
    <property type="entry name" value="WH-like_DNA-bd_sf"/>
</dbReference>
<reference evidence="9" key="1">
    <citation type="journal article" date="2017" name="Nat. Microbiol.">
        <title>Global analysis of biosynthetic gene clusters reveals vast potential of secondary metabolite production in Penicillium species.</title>
        <authorList>
            <person name="Nielsen J.C."/>
            <person name="Grijseels S."/>
            <person name="Prigent S."/>
            <person name="Ji B."/>
            <person name="Dainat J."/>
            <person name="Nielsen K.F."/>
            <person name="Frisvad J.C."/>
            <person name="Workman M."/>
            <person name="Nielsen J."/>
        </authorList>
    </citation>
    <scope>NUCLEOTIDE SEQUENCE [LARGE SCALE GENOMIC DNA]</scope>
    <source>
        <strain evidence="9">IBT 31811</strain>
    </source>
</reference>
<evidence type="ECO:0000256" key="3">
    <source>
        <dbReference type="ARBA" id="ARBA00023172"/>
    </source>
</evidence>
<keyword evidence="3" id="KW-0233">DNA recombination</keyword>
<evidence type="ECO:0000256" key="4">
    <source>
        <dbReference type="ARBA" id="ARBA00023242"/>
    </source>
</evidence>
<feature type="coiled-coil region" evidence="6">
    <location>
        <begin position="88"/>
        <end position="145"/>
    </location>
</feature>
<dbReference type="InterPro" id="IPR010776">
    <property type="entry name" value="Hop2_WH_dom"/>
</dbReference>
<dbReference type="PANTHER" id="PTHR15938:SF0">
    <property type="entry name" value="HOMOLOGOUS-PAIRING PROTEIN 2 HOMOLOG"/>
    <property type="match status" value="1"/>
</dbReference>
<evidence type="ECO:0000256" key="2">
    <source>
        <dbReference type="ARBA" id="ARBA00007922"/>
    </source>
</evidence>
<evidence type="ECO:0000259" key="7">
    <source>
        <dbReference type="Pfam" id="PF07106"/>
    </source>
</evidence>
<dbReference type="Proteomes" id="UP000191672">
    <property type="component" value="Unassembled WGS sequence"/>
</dbReference>
<evidence type="ECO:0000313" key="8">
    <source>
        <dbReference type="EMBL" id="OQD88708.1"/>
    </source>
</evidence>
<organism evidence="8 9">
    <name type="scientific">Penicillium antarcticum</name>
    <dbReference type="NCBI Taxonomy" id="416450"/>
    <lineage>
        <taxon>Eukaryota</taxon>
        <taxon>Fungi</taxon>
        <taxon>Dikarya</taxon>
        <taxon>Ascomycota</taxon>
        <taxon>Pezizomycotina</taxon>
        <taxon>Eurotiomycetes</taxon>
        <taxon>Eurotiomycetidae</taxon>
        <taxon>Eurotiales</taxon>
        <taxon>Aspergillaceae</taxon>
        <taxon>Penicillium</taxon>
    </lineage>
</organism>
<dbReference type="EMBL" id="MDYN01000003">
    <property type="protein sequence ID" value="OQD88708.1"/>
    <property type="molecule type" value="Genomic_DNA"/>
</dbReference>
<dbReference type="GO" id="GO:0120230">
    <property type="term" value="F:recombinase activator activity"/>
    <property type="evidence" value="ECO:0007669"/>
    <property type="project" value="TreeGrafter"/>
</dbReference>